<sequence>MAQRQTSGLALLAVAGILLFVLTNWWPALTGREEAETIDDPHPAVEKREAASKAESYLSELTGGPVRSTSVVYQSDQLLSGYVQKERLVHAYKSRYADQVPIDFYRVELTGSDGTEYIADVHMKTGAVFGWQKRSRERASSPEEARKLAESVLRKSGASPESYQALPRDRTAPYRVVFEHRTEKVGEAKLQVAVDVRGGEATAYRVRFGIPQSHLDWVKAQDKASASMTQWNLIVSSLMGIAAVVFSILHRKRIAFVRGIVLTLLFLAIYWINNVNMFPAFKTLEAEGYDPFLSDEASVVMIVTMNVVVTIMAVVCYFSLTAGQSLWKDAGRDPWPRWRDASFGREAMSGMTRGYLLACFMLGLQSLLFFIAEKRFGMWAVNDPTGSLYNLLRPGLFPLMAWTAAISEEAIYRFFGIALFRKLLRSTFLAVLVPSMIWAFSHTQYPIYPVYTRFVEVTLLGLVFGYAFLRYGFVTALFAHAIMDSLLMSFSLIDMGGAGSAALGLFYIVSPALVGVALWWLHRTFAGRRPPPVPDDPTPAA</sequence>
<dbReference type="GO" id="GO:0008237">
    <property type="term" value="F:metallopeptidase activity"/>
    <property type="evidence" value="ECO:0007669"/>
    <property type="project" value="UniProtKB-KW"/>
</dbReference>
<feature type="transmembrane region" description="Helical" evidence="1">
    <location>
        <begin position="299"/>
        <end position="320"/>
    </location>
</feature>
<dbReference type="RefSeq" id="WP_110840833.1">
    <property type="nucleotide sequence ID" value="NZ_QJVJ01000006.1"/>
</dbReference>
<feature type="transmembrane region" description="Helical" evidence="1">
    <location>
        <begin position="231"/>
        <end position="249"/>
    </location>
</feature>
<proteinExistence type="predicted"/>
<keyword evidence="3" id="KW-0378">Hydrolase</keyword>
<dbReference type="GO" id="GO:0004175">
    <property type="term" value="F:endopeptidase activity"/>
    <property type="evidence" value="ECO:0007669"/>
    <property type="project" value="UniProtKB-ARBA"/>
</dbReference>
<protein>
    <submittedName>
        <fullName evidence="3">CPBP family intramembrane metalloprotease domain-containing protein</fullName>
    </submittedName>
</protein>
<dbReference type="InterPro" id="IPR003675">
    <property type="entry name" value="Rce1/LyrA-like_dom"/>
</dbReference>
<feature type="domain" description="CAAX prenyl protease 2/Lysostaphin resistance protein A-like" evidence="2">
    <location>
        <begin position="396"/>
        <end position="485"/>
    </location>
</feature>
<dbReference type="GO" id="GO:0006508">
    <property type="term" value="P:proteolysis"/>
    <property type="evidence" value="ECO:0007669"/>
    <property type="project" value="UniProtKB-KW"/>
</dbReference>
<dbReference type="EMBL" id="QJVJ01000006">
    <property type="protein sequence ID" value="PYI53845.1"/>
    <property type="molecule type" value="Genomic_DNA"/>
</dbReference>
<dbReference type="AlphaFoldDB" id="A0A2V5K3K2"/>
<dbReference type="Pfam" id="PF02517">
    <property type="entry name" value="Rce1-like"/>
    <property type="match status" value="1"/>
</dbReference>
<dbReference type="OrthoDB" id="2675631at2"/>
<dbReference type="GO" id="GO:0080120">
    <property type="term" value="P:CAAX-box protein maturation"/>
    <property type="evidence" value="ECO:0007669"/>
    <property type="project" value="UniProtKB-ARBA"/>
</dbReference>
<keyword evidence="3" id="KW-0645">Protease</keyword>
<feature type="transmembrane region" description="Helical" evidence="1">
    <location>
        <begin position="354"/>
        <end position="372"/>
    </location>
</feature>
<comment type="caution">
    <text evidence="3">The sequence shown here is derived from an EMBL/GenBank/DDBJ whole genome shotgun (WGS) entry which is preliminary data.</text>
</comment>
<keyword evidence="4" id="KW-1185">Reference proteome</keyword>
<keyword evidence="1" id="KW-0472">Membrane</keyword>
<name>A0A2V5K3K2_9BACL</name>
<gene>
    <name evidence="3" type="ORF">DLM86_14920</name>
</gene>
<feature type="transmembrane region" description="Helical" evidence="1">
    <location>
        <begin position="423"/>
        <end position="441"/>
    </location>
</feature>
<keyword evidence="1" id="KW-0812">Transmembrane</keyword>
<evidence type="ECO:0000259" key="2">
    <source>
        <dbReference type="Pfam" id="PF02517"/>
    </source>
</evidence>
<keyword evidence="1" id="KW-1133">Transmembrane helix</keyword>
<evidence type="ECO:0000256" key="1">
    <source>
        <dbReference type="SAM" id="Phobius"/>
    </source>
</evidence>
<feature type="transmembrane region" description="Helical" evidence="1">
    <location>
        <begin position="256"/>
        <end position="273"/>
    </location>
</feature>
<feature type="transmembrane region" description="Helical" evidence="1">
    <location>
        <begin position="499"/>
        <end position="521"/>
    </location>
</feature>
<evidence type="ECO:0000313" key="4">
    <source>
        <dbReference type="Proteomes" id="UP000247476"/>
    </source>
</evidence>
<evidence type="ECO:0000313" key="3">
    <source>
        <dbReference type="EMBL" id="PYI53845.1"/>
    </source>
</evidence>
<keyword evidence="3" id="KW-0482">Metalloprotease</keyword>
<accession>A0A2V5K3K2</accession>
<reference evidence="3 4" key="1">
    <citation type="submission" date="2018-05" db="EMBL/GenBank/DDBJ databases">
        <title>Paenibacillus flagellatus sp. nov., isolated from selenium mineral soil.</title>
        <authorList>
            <person name="Dai X."/>
        </authorList>
    </citation>
    <scope>NUCLEOTIDE SEQUENCE [LARGE SCALE GENOMIC DNA]</scope>
    <source>
        <strain evidence="3 4">DXL2</strain>
    </source>
</reference>
<organism evidence="3 4">
    <name type="scientific">Paenibacillus flagellatus</name>
    <dbReference type="NCBI Taxonomy" id="2211139"/>
    <lineage>
        <taxon>Bacteria</taxon>
        <taxon>Bacillati</taxon>
        <taxon>Bacillota</taxon>
        <taxon>Bacilli</taxon>
        <taxon>Bacillales</taxon>
        <taxon>Paenibacillaceae</taxon>
        <taxon>Paenibacillus</taxon>
    </lineage>
</organism>
<dbReference type="Proteomes" id="UP000247476">
    <property type="component" value="Unassembled WGS sequence"/>
</dbReference>